<dbReference type="Pfam" id="PF09685">
    <property type="entry name" value="MamF_MmsF"/>
    <property type="match status" value="1"/>
</dbReference>
<evidence type="ECO:0000313" key="7">
    <source>
        <dbReference type="Proteomes" id="UP000546252"/>
    </source>
</evidence>
<dbReference type="EMBL" id="JACJIH010000001">
    <property type="protein sequence ID" value="MBA8921026.1"/>
    <property type="molecule type" value="Genomic_DNA"/>
</dbReference>
<evidence type="ECO:0000256" key="4">
    <source>
        <dbReference type="ARBA" id="ARBA00023136"/>
    </source>
</evidence>
<feature type="transmembrane region" description="Helical" evidence="5">
    <location>
        <begin position="20"/>
        <end position="44"/>
    </location>
</feature>
<evidence type="ECO:0000256" key="5">
    <source>
        <dbReference type="SAM" id="Phobius"/>
    </source>
</evidence>
<name>A0A839FMA8_9MICC</name>
<comment type="subcellular location">
    <subcellularLocation>
        <location evidence="1">Membrane</location>
        <topology evidence="1">Multi-pass membrane protein</topology>
    </subcellularLocation>
</comment>
<feature type="transmembrane region" description="Helical" evidence="5">
    <location>
        <begin position="64"/>
        <end position="83"/>
    </location>
</feature>
<organism evidence="6 7">
    <name type="scientific">Nesterenkonia jeotgali</name>
    <dbReference type="NCBI Taxonomy" id="317018"/>
    <lineage>
        <taxon>Bacteria</taxon>
        <taxon>Bacillati</taxon>
        <taxon>Actinomycetota</taxon>
        <taxon>Actinomycetes</taxon>
        <taxon>Micrococcales</taxon>
        <taxon>Micrococcaceae</taxon>
        <taxon>Nesterenkonia</taxon>
    </lineage>
</organism>
<proteinExistence type="predicted"/>
<evidence type="ECO:0000256" key="1">
    <source>
        <dbReference type="ARBA" id="ARBA00004141"/>
    </source>
</evidence>
<reference evidence="6 7" key="1">
    <citation type="submission" date="2020-08" db="EMBL/GenBank/DDBJ databases">
        <title>Sequencing the genomes of 1000 actinobacteria strains.</title>
        <authorList>
            <person name="Klenk H.-P."/>
        </authorList>
    </citation>
    <scope>NUCLEOTIDE SEQUENCE [LARGE SCALE GENOMIC DNA]</scope>
    <source>
        <strain evidence="6 7">DSM 19081</strain>
    </source>
</reference>
<dbReference type="Proteomes" id="UP000546252">
    <property type="component" value="Unassembled WGS sequence"/>
</dbReference>
<keyword evidence="3 5" id="KW-1133">Transmembrane helix</keyword>
<keyword evidence="4 5" id="KW-0472">Membrane</keyword>
<comment type="caution">
    <text evidence="6">The sequence shown here is derived from an EMBL/GenBank/DDBJ whole genome shotgun (WGS) entry which is preliminary data.</text>
</comment>
<feature type="transmembrane region" description="Helical" evidence="5">
    <location>
        <begin position="89"/>
        <end position="111"/>
    </location>
</feature>
<accession>A0A839FMA8</accession>
<dbReference type="InterPro" id="IPR019109">
    <property type="entry name" value="MamF_MmsF"/>
</dbReference>
<evidence type="ECO:0000256" key="3">
    <source>
        <dbReference type="ARBA" id="ARBA00022989"/>
    </source>
</evidence>
<sequence length="132" mass="14893">MDYSTAPAPAPQPMTEGEEQGWGVGIHLGGFIAWFLAPLVLWLVFRSRSRMLDDHGRATLNWHLTFIVIGVPLAFVGAVLVFIDPMLFLVVWLLTALLMLLALIFAIRGAIAAFNRRPYRYPLSIPFFTRQH</sequence>
<evidence type="ECO:0000256" key="2">
    <source>
        <dbReference type="ARBA" id="ARBA00022692"/>
    </source>
</evidence>
<gene>
    <name evidence="6" type="ORF">HNR24_000959</name>
</gene>
<dbReference type="RefSeq" id="WP_182495165.1">
    <property type="nucleotide sequence ID" value="NZ_BAAAKT010000002.1"/>
</dbReference>
<keyword evidence="2 5" id="KW-0812">Transmembrane</keyword>
<protein>
    <submittedName>
        <fullName evidence="6">Putative Tic20 family protein</fullName>
    </submittedName>
</protein>
<dbReference type="AlphaFoldDB" id="A0A839FMA8"/>
<evidence type="ECO:0000313" key="6">
    <source>
        <dbReference type="EMBL" id="MBA8921026.1"/>
    </source>
</evidence>